<evidence type="ECO:0000313" key="2">
    <source>
        <dbReference type="EMBL" id="SCF32886.1"/>
    </source>
</evidence>
<organism evidence="2 3">
    <name type="scientific">Micromonospora chaiyaphumensis</name>
    <dbReference type="NCBI Taxonomy" id="307119"/>
    <lineage>
        <taxon>Bacteria</taxon>
        <taxon>Bacillati</taxon>
        <taxon>Actinomycetota</taxon>
        <taxon>Actinomycetes</taxon>
        <taxon>Micromonosporales</taxon>
        <taxon>Micromonosporaceae</taxon>
        <taxon>Micromonospora</taxon>
    </lineage>
</organism>
<sequence length="328" mass="36225">MSMCGRRRVHSPSARQRQHGGSVPPERPPGSVRDAFGVTDEVVRAGLPHVVGAERKVFRSDAQRVVRIGGRSGDAEVELGWSKADDSGTETFFPAAQHRAELRCVVFVVQRPTPPQIGRGVRTAGTGTQPETWCGQPRVGHQMFRELGSSNSGVFLQRSGRRKPGPPIAKRRRDGQPLRRAEHVVILIHRRVDRPPPSQQHGGVMIARPGLNETWVDFTGRPWAARLVRTLSQQQRPQTRPAVACLKRSPQTRVRTGVADPQNRLLENPDLGLVHGSPWRKVKAEGAAARVVLKARQRTACHGAQGTDRPRQSESLASHYPLLPRPAR</sequence>
<feature type="region of interest" description="Disordered" evidence="1">
    <location>
        <begin position="154"/>
        <end position="177"/>
    </location>
</feature>
<protein>
    <submittedName>
        <fullName evidence="2">Uncharacterized protein</fullName>
    </submittedName>
</protein>
<feature type="region of interest" description="Disordered" evidence="1">
    <location>
        <begin position="1"/>
        <end position="34"/>
    </location>
</feature>
<feature type="compositionally biased region" description="Basic residues" evidence="1">
    <location>
        <begin position="1"/>
        <end position="10"/>
    </location>
</feature>
<name>A0A1C4ZJ64_9ACTN</name>
<evidence type="ECO:0000256" key="1">
    <source>
        <dbReference type="SAM" id="MobiDB-lite"/>
    </source>
</evidence>
<evidence type="ECO:0000313" key="3">
    <source>
        <dbReference type="Proteomes" id="UP000199629"/>
    </source>
</evidence>
<accession>A0A1C4ZJ64</accession>
<dbReference type="EMBL" id="FMCS01000015">
    <property type="protein sequence ID" value="SCF32886.1"/>
    <property type="molecule type" value="Genomic_DNA"/>
</dbReference>
<dbReference type="AlphaFoldDB" id="A0A1C4ZJ64"/>
<feature type="compositionally biased region" description="Basic residues" evidence="1">
    <location>
        <begin position="159"/>
        <end position="173"/>
    </location>
</feature>
<feature type="region of interest" description="Disordered" evidence="1">
    <location>
        <begin position="299"/>
        <end position="328"/>
    </location>
</feature>
<reference evidence="3" key="1">
    <citation type="submission" date="2016-06" db="EMBL/GenBank/DDBJ databases">
        <authorList>
            <person name="Varghese N."/>
            <person name="Submissions Spin"/>
        </authorList>
    </citation>
    <scope>NUCLEOTIDE SEQUENCE [LARGE SCALE GENOMIC DNA]</scope>
    <source>
        <strain evidence="3">DSM 45246</strain>
    </source>
</reference>
<dbReference type="Proteomes" id="UP000199629">
    <property type="component" value="Unassembled WGS sequence"/>
</dbReference>
<proteinExistence type="predicted"/>
<gene>
    <name evidence="2" type="ORF">GA0070214_11543</name>
</gene>
<keyword evidence="3" id="KW-1185">Reference proteome</keyword>